<dbReference type="InterPro" id="IPR052897">
    <property type="entry name" value="Sec-Metab_Biosynth_Hydrolase"/>
</dbReference>
<reference evidence="1" key="2">
    <citation type="submission" date="2024-05" db="EMBL/GenBank/DDBJ databases">
        <title>Rhodohalobacter halophilus gen. nov., sp. nov., a moderately halophilic member of the family Balneolaceae.</title>
        <authorList>
            <person name="Xia J."/>
        </authorList>
    </citation>
    <scope>NUCLEOTIDE SEQUENCE</scope>
    <source>
        <strain evidence="1">WB101</strain>
    </source>
</reference>
<reference evidence="1" key="1">
    <citation type="submission" date="2022-01" db="EMBL/GenBank/DDBJ databases">
        <authorList>
            <person name="Wang Y."/>
        </authorList>
    </citation>
    <scope>NUCLEOTIDE SEQUENCE</scope>
    <source>
        <strain evidence="1">WB101</strain>
    </source>
</reference>
<dbReference type="InterPro" id="IPR029058">
    <property type="entry name" value="AB_hydrolase_fold"/>
</dbReference>
<name>A0ABS9KGC3_9BACT</name>
<comment type="caution">
    <text evidence="1">The sequence shown here is derived from an EMBL/GenBank/DDBJ whole genome shotgun (WGS) entry which is preliminary data.</text>
</comment>
<evidence type="ECO:0000313" key="2">
    <source>
        <dbReference type="Proteomes" id="UP001165366"/>
    </source>
</evidence>
<evidence type="ECO:0000313" key="1">
    <source>
        <dbReference type="EMBL" id="MCG2589881.1"/>
    </source>
</evidence>
<gene>
    <name evidence="1" type="ORF">L6773_14970</name>
</gene>
<keyword evidence="2" id="KW-1185">Reference proteome</keyword>
<accession>A0ABS9KGC3</accession>
<dbReference type="EMBL" id="JAKLWS010000022">
    <property type="protein sequence ID" value="MCG2589881.1"/>
    <property type="molecule type" value="Genomic_DNA"/>
</dbReference>
<dbReference type="PANTHER" id="PTHR37017">
    <property type="entry name" value="AB HYDROLASE-1 DOMAIN-CONTAINING PROTEIN-RELATED"/>
    <property type="match status" value="1"/>
</dbReference>
<dbReference type="Gene3D" id="3.40.50.1820">
    <property type="entry name" value="alpha/beta hydrolase"/>
    <property type="match status" value="1"/>
</dbReference>
<protein>
    <recommendedName>
        <fullName evidence="3">Alpha/beta hydrolase</fullName>
    </recommendedName>
</protein>
<dbReference type="SUPFAM" id="SSF53474">
    <property type="entry name" value="alpha/beta-Hydrolases"/>
    <property type="match status" value="1"/>
</dbReference>
<sequence>MNFILRIAGTKPPKNVIINSLCNDLTSDLSEKVANKFVSESIHLYFDKCKAPIPTINKLYIKSSEDQEFPESLQVEMIKNLDTQHVNITESGHLPMISMPQQLADILDQFVSKCKI</sequence>
<dbReference type="RefSeq" id="WP_237855239.1">
    <property type="nucleotide sequence ID" value="NZ_JAKLWS010000022.1"/>
</dbReference>
<proteinExistence type="predicted"/>
<dbReference type="PANTHER" id="PTHR37017:SF13">
    <property type="entry name" value="AB HYDROLASE-1 DOMAIN-CONTAINING PROTEIN"/>
    <property type="match status" value="1"/>
</dbReference>
<evidence type="ECO:0008006" key="3">
    <source>
        <dbReference type="Google" id="ProtNLM"/>
    </source>
</evidence>
<dbReference type="Proteomes" id="UP001165366">
    <property type="component" value="Unassembled WGS sequence"/>
</dbReference>
<organism evidence="1 2">
    <name type="scientific">Rhodohalobacter sulfatireducens</name>
    <dbReference type="NCBI Taxonomy" id="2911366"/>
    <lineage>
        <taxon>Bacteria</taxon>
        <taxon>Pseudomonadati</taxon>
        <taxon>Balneolota</taxon>
        <taxon>Balneolia</taxon>
        <taxon>Balneolales</taxon>
        <taxon>Balneolaceae</taxon>
        <taxon>Rhodohalobacter</taxon>
    </lineage>
</organism>